<evidence type="ECO:0000313" key="3">
    <source>
        <dbReference type="EMBL" id="ASG63863.1"/>
    </source>
</evidence>
<feature type="chain" id="PRO_5013372332" description="Porin" evidence="2">
    <location>
        <begin position="26"/>
        <end position="237"/>
    </location>
</feature>
<gene>
    <name evidence="3" type="ORF">CEW81_17610</name>
</gene>
<dbReference type="InterPro" id="IPR053713">
    <property type="entry name" value="Bact_OM_Channel_sf"/>
</dbReference>
<dbReference type="PANTHER" id="PTHR38105">
    <property type="entry name" value="OUTER MEMBRANE PROTEIN-RELATED-RELATED"/>
    <property type="match status" value="1"/>
</dbReference>
<evidence type="ECO:0000256" key="1">
    <source>
        <dbReference type="ARBA" id="ARBA00022729"/>
    </source>
</evidence>
<protein>
    <recommendedName>
        <fullName evidence="5">Porin</fullName>
    </recommendedName>
</protein>
<dbReference type="EMBL" id="CP022114">
    <property type="protein sequence ID" value="ASG63863.1"/>
    <property type="molecule type" value="Genomic_DNA"/>
</dbReference>
<keyword evidence="1 2" id="KW-0732">Signal</keyword>
<dbReference type="PANTHER" id="PTHR38105:SF5">
    <property type="entry name" value="OUTER MEMBRANE PROTEIN"/>
    <property type="match status" value="1"/>
</dbReference>
<proteinExistence type="predicted"/>
<dbReference type="SUPFAM" id="SSF56935">
    <property type="entry name" value="Porins"/>
    <property type="match status" value="1"/>
</dbReference>
<feature type="signal peptide" evidence="2">
    <location>
        <begin position="1"/>
        <end position="25"/>
    </location>
</feature>
<dbReference type="GO" id="GO:0015288">
    <property type="term" value="F:porin activity"/>
    <property type="evidence" value="ECO:0007669"/>
    <property type="project" value="TreeGrafter"/>
</dbReference>
<organism evidence="3 4">
    <name type="scientific">Kluyvera genomosp. 3</name>
    <dbReference type="NCBI Taxonomy" id="2774055"/>
    <lineage>
        <taxon>Bacteria</taxon>
        <taxon>Pseudomonadati</taxon>
        <taxon>Pseudomonadota</taxon>
        <taxon>Gammaproteobacteria</taxon>
        <taxon>Enterobacterales</taxon>
        <taxon>Enterobacteriaceae</taxon>
        <taxon>Kluyvera</taxon>
    </lineage>
</organism>
<evidence type="ECO:0000313" key="4">
    <source>
        <dbReference type="Proteomes" id="UP000197098"/>
    </source>
</evidence>
<dbReference type="AlphaFoldDB" id="A0A248KJ09"/>
<dbReference type="InterPro" id="IPR009331">
    <property type="entry name" value="Oligogalacturonate-sp_porin"/>
</dbReference>
<evidence type="ECO:0000256" key="2">
    <source>
        <dbReference type="SAM" id="SignalP"/>
    </source>
</evidence>
<dbReference type="GO" id="GO:0009279">
    <property type="term" value="C:cell outer membrane"/>
    <property type="evidence" value="ECO:0007669"/>
    <property type="project" value="TreeGrafter"/>
</dbReference>
<dbReference type="Pfam" id="PF06178">
    <property type="entry name" value="KdgM"/>
    <property type="match status" value="1"/>
</dbReference>
<evidence type="ECO:0008006" key="5">
    <source>
        <dbReference type="Google" id="ProtNLM"/>
    </source>
</evidence>
<accession>A0A248KJ09</accession>
<dbReference type="GO" id="GO:0015772">
    <property type="term" value="P:oligosaccharide transport"/>
    <property type="evidence" value="ECO:0007669"/>
    <property type="project" value="TreeGrafter"/>
</dbReference>
<sequence length="237" mass="27833">MKRMKNITLLSTAISLALMSTSASAMKITDSWVNFREAYMSGSEQFQTKIEYGMKLDDDLYFSIQNTSGQGKHFDEFNNRYNEIESNYKIPLASRLFFWPGFVFNWGSNGSAFDPYVKLGVQVTDNFTLIAGYRYNQNNYQSFDYNGDYTEDSNQEVNIWADLNVTDRIWMEYNFTYHKRDEDYRYGNGSTENYEHTLALSYKIDDHFTPYIDVAYLDKASDGDDENRVRIGVYYHF</sequence>
<dbReference type="Proteomes" id="UP000197098">
    <property type="component" value="Chromosome"/>
</dbReference>
<name>A0A248KJ09_9ENTR</name>
<reference evidence="3 4" key="1">
    <citation type="submission" date="2017-06" db="EMBL/GenBank/DDBJ databases">
        <title>Origin of plasmid-mediated fosfomycin resistance gene fosA3.</title>
        <authorList>
            <person name="Ito R."/>
            <person name="Pacey M.P."/>
            <person name="Doi Y."/>
        </authorList>
    </citation>
    <scope>NUCLEOTIDE SEQUENCE [LARGE SCALE GENOMIC DNA]</scope>
    <source>
        <strain evidence="3 4">YDC799</strain>
    </source>
</reference>
<dbReference type="Gene3D" id="2.40.160.40">
    <property type="entry name" value="monomeric porin ompg"/>
    <property type="match status" value="1"/>
</dbReference>